<evidence type="ECO:0000313" key="2">
    <source>
        <dbReference type="Proteomes" id="UP000190911"/>
    </source>
</evidence>
<sequence length="63" mass="6835">MTHRTQPHHNRPSSSLAYLAALDLSSDDLVRPALCNAAILAGRACRSATSDERTEKSRAVQSE</sequence>
<dbReference type="RefSeq" id="WP_079552002.1">
    <property type="nucleotide sequence ID" value="NZ_LT670847.1"/>
</dbReference>
<name>A0A1M7FXB4_9GAMM</name>
<dbReference type="AlphaFoldDB" id="A0A1M7FXB4"/>
<dbReference type="InParanoid" id="A0A1M7FXB4"/>
<dbReference type="Proteomes" id="UP000190911">
    <property type="component" value="Chromosome I"/>
</dbReference>
<reference evidence="1 2" key="1">
    <citation type="submission" date="2016-11" db="EMBL/GenBank/DDBJ databases">
        <authorList>
            <person name="Jaros S."/>
            <person name="Januszkiewicz K."/>
            <person name="Wedrychowicz H."/>
        </authorList>
    </citation>
    <scope>NUCLEOTIDE SEQUENCE [LARGE SCALE GENOMIC DNA]</scope>
    <source>
        <strain evidence="1 2">ACAM 12</strain>
    </source>
</reference>
<protein>
    <submittedName>
        <fullName evidence="1">Uncharacterized protein</fullName>
    </submittedName>
</protein>
<keyword evidence="2" id="KW-1185">Reference proteome</keyword>
<proteinExistence type="predicted"/>
<dbReference type="EMBL" id="LT670847">
    <property type="protein sequence ID" value="SHM08545.1"/>
    <property type="molecule type" value="Genomic_DNA"/>
</dbReference>
<evidence type="ECO:0000313" key="1">
    <source>
        <dbReference type="EMBL" id="SHM08545.1"/>
    </source>
</evidence>
<accession>A0A1M7FXB4</accession>
<organism evidence="1 2">
    <name type="scientific">Vreelandella subglaciescola</name>
    <dbReference type="NCBI Taxonomy" id="29571"/>
    <lineage>
        <taxon>Bacteria</taxon>
        <taxon>Pseudomonadati</taxon>
        <taxon>Pseudomonadota</taxon>
        <taxon>Gammaproteobacteria</taxon>
        <taxon>Oceanospirillales</taxon>
        <taxon>Halomonadaceae</taxon>
        <taxon>Vreelandella</taxon>
    </lineage>
</organism>
<gene>
    <name evidence="1" type="ORF">SAMN05878437_1143</name>
</gene>